<evidence type="ECO:0000313" key="1">
    <source>
        <dbReference type="EMBL" id="RIA95319.1"/>
    </source>
</evidence>
<keyword evidence="2" id="KW-1185">Reference proteome</keyword>
<dbReference type="EMBL" id="QKYT01000063">
    <property type="protein sequence ID" value="RIA95319.1"/>
    <property type="molecule type" value="Genomic_DNA"/>
</dbReference>
<reference evidence="1 2" key="1">
    <citation type="submission" date="2018-06" db="EMBL/GenBank/DDBJ databases">
        <title>Comparative genomics reveals the genomic features of Rhizophagus irregularis, R. cerebriforme, R. diaphanum and Gigaspora rosea, and their symbiotic lifestyle signature.</title>
        <authorList>
            <person name="Morin E."/>
            <person name="San Clemente H."/>
            <person name="Chen E.C.H."/>
            <person name="De La Providencia I."/>
            <person name="Hainaut M."/>
            <person name="Kuo A."/>
            <person name="Kohler A."/>
            <person name="Murat C."/>
            <person name="Tang N."/>
            <person name="Roy S."/>
            <person name="Loubradou J."/>
            <person name="Henrissat B."/>
            <person name="Grigoriev I.V."/>
            <person name="Corradi N."/>
            <person name="Roux C."/>
            <person name="Martin F.M."/>
        </authorList>
    </citation>
    <scope>NUCLEOTIDE SEQUENCE [LARGE SCALE GENOMIC DNA]</scope>
    <source>
        <strain evidence="1 2">DAOM 227022</strain>
    </source>
</reference>
<comment type="caution">
    <text evidence="1">The sequence shown here is derived from an EMBL/GenBank/DDBJ whole genome shotgun (WGS) entry which is preliminary data.</text>
</comment>
<sequence>MIYKRFCLEEDLERTLPIHFMRYPIFEKADSNKNLTSFIDDNQDNFVNGLQRQDKKRFAL</sequence>
<name>A0A397TDB2_9GLOM</name>
<proteinExistence type="predicted"/>
<accession>A0A397TDB2</accession>
<organism evidence="1 2">
    <name type="scientific">Glomus cerebriforme</name>
    <dbReference type="NCBI Taxonomy" id="658196"/>
    <lineage>
        <taxon>Eukaryota</taxon>
        <taxon>Fungi</taxon>
        <taxon>Fungi incertae sedis</taxon>
        <taxon>Mucoromycota</taxon>
        <taxon>Glomeromycotina</taxon>
        <taxon>Glomeromycetes</taxon>
        <taxon>Glomerales</taxon>
        <taxon>Glomeraceae</taxon>
        <taxon>Glomus</taxon>
    </lineage>
</organism>
<gene>
    <name evidence="1" type="ORF">C1645_816806</name>
</gene>
<protein>
    <submittedName>
        <fullName evidence="1">Uncharacterized protein</fullName>
    </submittedName>
</protein>
<dbReference type="Proteomes" id="UP000265703">
    <property type="component" value="Unassembled WGS sequence"/>
</dbReference>
<dbReference type="AlphaFoldDB" id="A0A397TDB2"/>
<evidence type="ECO:0000313" key="2">
    <source>
        <dbReference type="Proteomes" id="UP000265703"/>
    </source>
</evidence>